<dbReference type="GeneID" id="301125149"/>
<reference evidence="2 3" key="1">
    <citation type="submission" date="2016-10" db="EMBL/GenBank/DDBJ databases">
        <title>The whole genome sequencing and assembly of Aeribacillus pallidus KCTC3564 strain.</title>
        <authorList>
            <person name="Lee Y.-J."/>
            <person name="Park M.-K."/>
            <person name="Yi H."/>
            <person name="Bahn Y.-S."/>
            <person name="Kim J.F."/>
            <person name="Lee D.-W."/>
        </authorList>
    </citation>
    <scope>NUCLEOTIDE SEQUENCE [LARGE SCALE GENOMIC DNA]</scope>
    <source>
        <strain evidence="2 3">KCTC3564</strain>
    </source>
</reference>
<dbReference type="EMBL" id="CP017703">
    <property type="protein sequence ID" value="ASS90328.1"/>
    <property type="molecule type" value="Genomic_DNA"/>
</dbReference>
<evidence type="ECO:0000313" key="3">
    <source>
        <dbReference type="Proteomes" id="UP000214606"/>
    </source>
</evidence>
<protein>
    <recommendedName>
        <fullName evidence="4">DUF2573 domain-containing protein</fullName>
    </recommendedName>
</protein>
<feature type="coiled-coil region" evidence="1">
    <location>
        <begin position="56"/>
        <end position="83"/>
    </location>
</feature>
<name>A0A223E4Z0_9BACI</name>
<dbReference type="AlphaFoldDB" id="A0A223E4Z0"/>
<dbReference type="Pfam" id="PF10835">
    <property type="entry name" value="DUF2573"/>
    <property type="match status" value="1"/>
</dbReference>
<dbReference type="KEGG" id="apak:AP3564_08880"/>
<dbReference type="InterPro" id="IPR020393">
    <property type="entry name" value="Uncharacterised_YusU"/>
</dbReference>
<evidence type="ECO:0008006" key="4">
    <source>
        <dbReference type="Google" id="ProtNLM"/>
    </source>
</evidence>
<organism evidence="2 3">
    <name type="scientific">Aeribacillus pallidus</name>
    <dbReference type="NCBI Taxonomy" id="33936"/>
    <lineage>
        <taxon>Bacteria</taxon>
        <taxon>Bacillati</taxon>
        <taxon>Bacillota</taxon>
        <taxon>Bacilli</taxon>
        <taxon>Bacillales</taxon>
        <taxon>Bacillaceae</taxon>
        <taxon>Aeribacillus</taxon>
    </lineage>
</organism>
<dbReference type="RefSeq" id="WP_094245242.1">
    <property type="nucleotide sequence ID" value="NZ_CP017703.1"/>
</dbReference>
<evidence type="ECO:0000313" key="2">
    <source>
        <dbReference type="EMBL" id="ASS90328.1"/>
    </source>
</evidence>
<proteinExistence type="predicted"/>
<keyword evidence="1" id="KW-0175">Coiled coil</keyword>
<gene>
    <name evidence="2" type="ORF">AP3564_08880</name>
</gene>
<sequence length="83" mass="9917">MDNQFQAQVDALVEKYTELLLGKSSPELKEKVKIWVLYTYMAKSMPPLVKHWNEKFPEAKEQMKAIINEIKELNEQHRNNKKR</sequence>
<evidence type="ECO:0000256" key="1">
    <source>
        <dbReference type="SAM" id="Coils"/>
    </source>
</evidence>
<dbReference type="Proteomes" id="UP000214606">
    <property type="component" value="Chromosome"/>
</dbReference>
<accession>A0A223E4Z0</accession>